<keyword evidence="1" id="KW-0175">Coiled coil</keyword>
<keyword evidence="2" id="KW-0732">Signal</keyword>
<dbReference type="InterPro" id="IPR018392">
    <property type="entry name" value="LysM"/>
</dbReference>
<dbReference type="EMBL" id="CP059075">
    <property type="protein sequence ID" value="QRE05166.1"/>
    <property type="molecule type" value="Genomic_DNA"/>
</dbReference>
<evidence type="ECO:0000259" key="3">
    <source>
        <dbReference type="PROSITE" id="PS51782"/>
    </source>
</evidence>
<dbReference type="PROSITE" id="PS51782">
    <property type="entry name" value="LYSM"/>
    <property type="match status" value="3"/>
</dbReference>
<evidence type="ECO:0000313" key="5">
    <source>
        <dbReference type="Proteomes" id="UP000596329"/>
    </source>
</evidence>
<name>A0A7U2RAP5_FLAPS</name>
<proteinExistence type="predicted"/>
<dbReference type="PANTHER" id="PTHR33734">
    <property type="entry name" value="LYSM DOMAIN-CONTAINING GPI-ANCHORED PROTEIN 2"/>
    <property type="match status" value="1"/>
</dbReference>
<feature type="signal peptide" evidence="2">
    <location>
        <begin position="1"/>
        <end position="17"/>
    </location>
</feature>
<protein>
    <submittedName>
        <fullName evidence="4">LysM peptidoglycan-binding domain-containing protein</fullName>
    </submittedName>
</protein>
<accession>A0A7U2RAP5</accession>
<dbReference type="SMART" id="SM00257">
    <property type="entry name" value="LysM"/>
    <property type="match status" value="3"/>
</dbReference>
<feature type="domain" description="LysM" evidence="3">
    <location>
        <begin position="78"/>
        <end position="122"/>
    </location>
</feature>
<dbReference type="InterPro" id="IPR036779">
    <property type="entry name" value="LysM_dom_sf"/>
</dbReference>
<feature type="domain" description="LysM" evidence="3">
    <location>
        <begin position="23"/>
        <end position="66"/>
    </location>
</feature>
<evidence type="ECO:0000256" key="2">
    <source>
        <dbReference type="SAM" id="SignalP"/>
    </source>
</evidence>
<gene>
    <name evidence="4" type="ORF">H0H26_06150</name>
</gene>
<dbReference type="CDD" id="cd00118">
    <property type="entry name" value="LysM"/>
    <property type="match status" value="3"/>
</dbReference>
<dbReference type="Pfam" id="PF01476">
    <property type="entry name" value="LysM"/>
    <property type="match status" value="3"/>
</dbReference>
<feature type="domain" description="LysM" evidence="3">
    <location>
        <begin position="141"/>
        <end position="184"/>
    </location>
</feature>
<dbReference type="GO" id="GO:0008932">
    <property type="term" value="F:lytic endotransglycosylase activity"/>
    <property type="evidence" value="ECO:0007669"/>
    <property type="project" value="TreeGrafter"/>
</dbReference>
<dbReference type="AlphaFoldDB" id="A0A7U2RAP5"/>
<feature type="coiled-coil region" evidence="1">
    <location>
        <begin position="195"/>
        <end position="225"/>
    </location>
</feature>
<evidence type="ECO:0000313" key="4">
    <source>
        <dbReference type="EMBL" id="QRE05166.1"/>
    </source>
</evidence>
<dbReference type="Proteomes" id="UP000596329">
    <property type="component" value="Chromosome"/>
</dbReference>
<dbReference type="RefSeq" id="WP_094165308.1">
    <property type="nucleotide sequence ID" value="NZ_BJSX01000125.1"/>
</dbReference>
<feature type="chain" id="PRO_5031487981" evidence="2">
    <location>
        <begin position="18"/>
        <end position="568"/>
    </location>
</feature>
<organism evidence="4 5">
    <name type="scientific">Flavobacterium psychrophilum</name>
    <dbReference type="NCBI Taxonomy" id="96345"/>
    <lineage>
        <taxon>Bacteria</taxon>
        <taxon>Pseudomonadati</taxon>
        <taxon>Bacteroidota</taxon>
        <taxon>Flavobacteriia</taxon>
        <taxon>Flavobacteriales</taxon>
        <taxon>Flavobacteriaceae</taxon>
        <taxon>Flavobacterium</taxon>
    </lineage>
</organism>
<dbReference type="PANTHER" id="PTHR33734:SF22">
    <property type="entry name" value="MEMBRANE-BOUND LYTIC MUREIN TRANSGLYCOSYLASE D"/>
    <property type="match status" value="1"/>
</dbReference>
<evidence type="ECO:0000256" key="1">
    <source>
        <dbReference type="SAM" id="Coils"/>
    </source>
</evidence>
<dbReference type="SUPFAM" id="SSF54106">
    <property type="entry name" value="LysM domain"/>
    <property type="match status" value="3"/>
</dbReference>
<sequence>MKYLVLLFLCISNFVFAQQEKTLNHKVIKGENIFQIAKTYNITPSDIYKINPGTENGIQENQILIIPNKAIILYDSKNTHQVQPKETLFGIARLYNVSVQDLDNSNTEALKDGLQIGENIVIPNKKKTLNGQARIINAETIFHIVASKETKYSISKKYGISIEQLETQNPEIINGLIEGNKLAINTKKIKPNNDNEELMIALAEKQAAIEKNKAKTTEIEDLQDKLTVQKQMNQKVLKVNSLKVNLNEIDETKGGSAKKLKLVLEANKNIQEILISKLDSLVVTMSDNLETLKNKDINDLEESKNLEKDSYKNISETNGMIIELKKDLADNRKIYTGLMTKVQRITLAENHEYKKKINENQKIKNNTSEDAELLEVIKNIQTKQEANEKRNKQLFTKIDSLGVQKNIELKRRISKATFYSSEARDYDDKLAQVKLKRYQNKAVETNKKLLDNSENKPTAEQIKKALKDHNYSQGKAVKIEILRNLKDIENGYYIIADTFSEAEPRDLLTRKLTDSGEINTGFFYNVNIFSYYVFTKKLKNANEALFEYNLKKENPLYKNMFIVQIEKE</sequence>
<reference evidence="4 5" key="1">
    <citation type="submission" date="2020-07" db="EMBL/GenBank/DDBJ databases">
        <title>Genomic characterization of Flavobacterium psychrophilum strains.</title>
        <authorList>
            <person name="Castillo D."/>
            <person name="Jorgensen J."/>
            <person name="Middelboe M."/>
        </authorList>
    </citation>
    <scope>NUCLEOTIDE SEQUENCE [LARGE SCALE GENOMIC DNA]</scope>
    <source>
        <strain evidence="4 5">FPS-R7</strain>
    </source>
</reference>
<dbReference type="Gene3D" id="3.10.350.10">
    <property type="entry name" value="LysM domain"/>
    <property type="match status" value="3"/>
</dbReference>